<dbReference type="Pfam" id="PF13444">
    <property type="entry name" value="Acetyltransf_5"/>
    <property type="match status" value="1"/>
</dbReference>
<dbReference type="InterPro" id="IPR016181">
    <property type="entry name" value="Acyl_CoA_acyltransferase"/>
</dbReference>
<keyword evidence="1" id="KW-0808">Transferase</keyword>
<reference evidence="1 2" key="1">
    <citation type="submission" date="2023-08" db="EMBL/GenBank/DDBJ databases">
        <authorList>
            <person name="Joshi A."/>
            <person name="Thite S."/>
        </authorList>
    </citation>
    <scope>NUCLEOTIDE SEQUENCE [LARGE SCALE GENOMIC DNA]</scope>
    <source>
        <strain evidence="1 2">AC40</strain>
    </source>
</reference>
<evidence type="ECO:0000313" key="1">
    <source>
        <dbReference type="EMBL" id="MDP4536347.1"/>
    </source>
</evidence>
<dbReference type="Proteomes" id="UP001231616">
    <property type="component" value="Unassembled WGS sequence"/>
</dbReference>
<proteinExistence type="predicted"/>
<dbReference type="Gene3D" id="3.40.630.30">
    <property type="match status" value="1"/>
</dbReference>
<dbReference type="SUPFAM" id="SSF55729">
    <property type="entry name" value="Acyl-CoA N-acyltransferases (Nat)"/>
    <property type="match status" value="1"/>
</dbReference>
<dbReference type="NCBIfam" id="TIGR03694">
    <property type="entry name" value="exosort_acyl"/>
    <property type="match status" value="1"/>
</dbReference>
<dbReference type="RefSeq" id="WP_305893613.1">
    <property type="nucleotide sequence ID" value="NZ_JAUZVZ010000011.1"/>
</dbReference>
<dbReference type="EMBL" id="JAUZVZ010000011">
    <property type="protein sequence ID" value="MDP4536347.1"/>
    <property type="molecule type" value="Genomic_DNA"/>
</dbReference>
<dbReference type="GO" id="GO:0016746">
    <property type="term" value="F:acyltransferase activity"/>
    <property type="evidence" value="ECO:0007669"/>
    <property type="project" value="UniProtKB-KW"/>
</dbReference>
<comment type="caution">
    <text evidence="1">The sequence shown here is derived from an EMBL/GenBank/DDBJ whole genome shotgun (WGS) entry which is preliminary data.</text>
</comment>
<sequence length="252" mass="29361">MAQPPINQHFFQYFDVLIANSLELKQEAYAIRYQVYCEELGFEDKTFFIRQLELDDFDLHSVHFLIRHKASGQFAGTVRLILPRDPILHSDQLLPIEHYCKTILHPSTEHLYLSARRCAEVSRLAVRAEFRRRPDEQYKTHVSVIPQEWDPRCFPFISVGLYLSIAAYFVESTELESVMALMEPRLARHLSRVGIYFNQVGSVIDFNGQRAPFVVEKASLIANLKDDIRVLFEHIRQGVQCSLNTQSQQSFR</sequence>
<gene>
    <name evidence="1" type="ORF">Q3O60_09110</name>
</gene>
<keyword evidence="1" id="KW-0012">Acyltransferase</keyword>
<keyword evidence="2" id="KW-1185">Reference proteome</keyword>
<dbReference type="InterPro" id="IPR022484">
    <property type="entry name" value="PEP-CTERM/exosrtase_acylTfrase"/>
</dbReference>
<organism evidence="1 2">
    <name type="scientific">Alkalimonas collagenimarina</name>
    <dbReference type="NCBI Taxonomy" id="400390"/>
    <lineage>
        <taxon>Bacteria</taxon>
        <taxon>Pseudomonadati</taxon>
        <taxon>Pseudomonadota</taxon>
        <taxon>Gammaproteobacteria</taxon>
        <taxon>Alkalimonas</taxon>
    </lineage>
</organism>
<name>A0ABT9GZ64_9GAMM</name>
<evidence type="ECO:0000313" key="2">
    <source>
        <dbReference type="Proteomes" id="UP001231616"/>
    </source>
</evidence>
<protein>
    <submittedName>
        <fullName evidence="1">PEP-CTERM/exosortase system-associated acyltransferase</fullName>
    </submittedName>
</protein>
<accession>A0ABT9GZ64</accession>